<comment type="caution">
    <text evidence="2">The sequence shown here is derived from an EMBL/GenBank/DDBJ whole genome shotgun (WGS) entry which is preliminary data.</text>
</comment>
<reference evidence="2" key="1">
    <citation type="submission" date="2020-07" db="EMBL/GenBank/DDBJ databases">
        <title>Huge and variable diversity of episymbiotic CPR bacteria and DPANN archaea in groundwater ecosystems.</title>
        <authorList>
            <person name="He C.Y."/>
            <person name="Keren R."/>
            <person name="Whittaker M."/>
            <person name="Farag I.F."/>
            <person name="Doudna J."/>
            <person name="Cate J.H.D."/>
            <person name="Banfield J.F."/>
        </authorList>
    </citation>
    <scope>NUCLEOTIDE SEQUENCE</scope>
    <source>
        <strain evidence="2">NC_groundwater_717_Ag_S-0.2um_59_8</strain>
    </source>
</reference>
<dbReference type="PROSITE" id="PS51202">
    <property type="entry name" value="RCK_C"/>
    <property type="match status" value="1"/>
</dbReference>
<accession>A0A932GR50</accession>
<dbReference type="GO" id="GO:0008324">
    <property type="term" value="F:monoatomic cation transmembrane transporter activity"/>
    <property type="evidence" value="ECO:0007669"/>
    <property type="project" value="InterPro"/>
</dbReference>
<proteinExistence type="predicted"/>
<dbReference type="GO" id="GO:0006813">
    <property type="term" value="P:potassium ion transport"/>
    <property type="evidence" value="ECO:0007669"/>
    <property type="project" value="InterPro"/>
</dbReference>
<evidence type="ECO:0000313" key="2">
    <source>
        <dbReference type="EMBL" id="MBI3015544.1"/>
    </source>
</evidence>
<feature type="domain" description="RCK C-terminal" evidence="1">
    <location>
        <begin position="1"/>
        <end position="49"/>
    </location>
</feature>
<dbReference type="Proteomes" id="UP000741360">
    <property type="component" value="Unassembled WGS sequence"/>
</dbReference>
<dbReference type="InterPro" id="IPR006037">
    <property type="entry name" value="RCK_C"/>
</dbReference>
<protein>
    <submittedName>
        <fullName evidence="2">TrkA C-terminal domain-containing protein</fullName>
    </submittedName>
</protein>
<sequence>MCGLLTLISVIRAGKVVIPRGDTSLAAGDKILALTLAAGVQELKDRFLSPLEKTG</sequence>
<gene>
    <name evidence="2" type="ORF">HYY65_10895</name>
</gene>
<evidence type="ECO:0000259" key="1">
    <source>
        <dbReference type="PROSITE" id="PS51202"/>
    </source>
</evidence>
<dbReference type="SUPFAM" id="SSF116726">
    <property type="entry name" value="TrkA C-terminal domain-like"/>
    <property type="match status" value="1"/>
</dbReference>
<name>A0A932GR50_UNCTE</name>
<dbReference type="InterPro" id="IPR036721">
    <property type="entry name" value="RCK_C_sf"/>
</dbReference>
<dbReference type="Pfam" id="PF02080">
    <property type="entry name" value="TrkA_C"/>
    <property type="match status" value="1"/>
</dbReference>
<dbReference type="Gene3D" id="3.30.70.1450">
    <property type="entry name" value="Regulator of K+ conductance, C-terminal domain"/>
    <property type="match status" value="1"/>
</dbReference>
<evidence type="ECO:0000313" key="3">
    <source>
        <dbReference type="Proteomes" id="UP000741360"/>
    </source>
</evidence>
<dbReference type="EMBL" id="JACPSX010000208">
    <property type="protein sequence ID" value="MBI3015544.1"/>
    <property type="molecule type" value="Genomic_DNA"/>
</dbReference>
<dbReference type="AlphaFoldDB" id="A0A932GR50"/>
<organism evidence="2 3">
    <name type="scientific">Tectimicrobiota bacterium</name>
    <dbReference type="NCBI Taxonomy" id="2528274"/>
    <lineage>
        <taxon>Bacteria</taxon>
        <taxon>Pseudomonadati</taxon>
        <taxon>Nitrospinota/Tectimicrobiota group</taxon>
        <taxon>Candidatus Tectimicrobiota</taxon>
    </lineage>
</organism>